<name>A0ABU3Y7P5_9SPHN</name>
<reference evidence="1 2" key="1">
    <citation type="submission" date="2023-10" db="EMBL/GenBank/DDBJ databases">
        <title>Sphingomonas sp. HF-S4 16S ribosomal RNA gene Genome sequencing and assembly.</title>
        <authorList>
            <person name="Lee H."/>
        </authorList>
    </citation>
    <scope>NUCLEOTIDE SEQUENCE [LARGE SCALE GENOMIC DNA]</scope>
    <source>
        <strain evidence="1 2">HF-S4</strain>
    </source>
</reference>
<evidence type="ECO:0000313" key="1">
    <source>
        <dbReference type="EMBL" id="MDV3457438.1"/>
    </source>
</evidence>
<accession>A0ABU3Y7P5</accession>
<protein>
    <submittedName>
        <fullName evidence="1">Uncharacterized protein</fullName>
    </submittedName>
</protein>
<evidence type="ECO:0000313" key="2">
    <source>
        <dbReference type="Proteomes" id="UP001273531"/>
    </source>
</evidence>
<dbReference type="Proteomes" id="UP001273531">
    <property type="component" value="Unassembled WGS sequence"/>
</dbReference>
<sequence length="51" mass="5479">MRWALLLSVAVFGVADMVAFSGAHLTGLGTFALEQVDALRTKADEMSREPV</sequence>
<keyword evidence="2" id="KW-1185">Reference proteome</keyword>
<dbReference type="RefSeq" id="WP_317226587.1">
    <property type="nucleotide sequence ID" value="NZ_JAWJEJ010000001.1"/>
</dbReference>
<gene>
    <name evidence="1" type="ORF">RZN05_10625</name>
</gene>
<comment type="caution">
    <text evidence="1">The sequence shown here is derived from an EMBL/GenBank/DDBJ whole genome shotgun (WGS) entry which is preliminary data.</text>
</comment>
<proteinExistence type="predicted"/>
<organism evidence="1 2">
    <name type="scientific">Sphingomonas agrestis</name>
    <dbReference type="NCBI Taxonomy" id="3080540"/>
    <lineage>
        <taxon>Bacteria</taxon>
        <taxon>Pseudomonadati</taxon>
        <taxon>Pseudomonadota</taxon>
        <taxon>Alphaproteobacteria</taxon>
        <taxon>Sphingomonadales</taxon>
        <taxon>Sphingomonadaceae</taxon>
        <taxon>Sphingomonas</taxon>
    </lineage>
</organism>
<dbReference type="EMBL" id="JAWJEJ010000001">
    <property type="protein sequence ID" value="MDV3457438.1"/>
    <property type="molecule type" value="Genomic_DNA"/>
</dbReference>